<dbReference type="OrthoDB" id="2322999at2759"/>
<dbReference type="EMBL" id="GL698585">
    <property type="protein sequence ID" value="EFY85218.1"/>
    <property type="molecule type" value="Genomic_DNA"/>
</dbReference>
<proteinExistence type="predicted"/>
<feature type="region of interest" description="Disordered" evidence="1">
    <location>
        <begin position="197"/>
        <end position="217"/>
    </location>
</feature>
<dbReference type="HOGENOM" id="CLU_997765_0_0_1"/>
<sequence>MAAAVLRPYDVDLFNGIPSLGEANEQFLAHNGPEVIILSLWKLFSKYKLTDQYGPVLVHRHWPASLNEAVVDVNGTSTAWTLEAGEQTGMLQFEKYERPIKPSSWMMAKGQLMPYEFYFASQKEHDEPAPLDSAFVQEFASILEANSLLDFVGIRLLRHTGQKVLEVTEGNANVTFPVTDDDQNLLEKNAIQAGWKFPSAEPPDFSSDTSGNMGDRSPWSQACKQLCKQSCSIICRKPSQGGSHMRVHLGGHSKTHGKTNTERTLPSLREDGLAWPREE</sequence>
<protein>
    <submittedName>
        <fullName evidence="2">Uncharacterized protein</fullName>
    </submittedName>
</protein>
<dbReference type="OMA" id="HNGPEVI"/>
<feature type="compositionally biased region" description="Basic and acidic residues" evidence="1">
    <location>
        <begin position="268"/>
        <end position="279"/>
    </location>
</feature>
<feature type="compositionally biased region" description="Basic residues" evidence="1">
    <location>
        <begin position="245"/>
        <end position="257"/>
    </location>
</feature>
<name>E9EFT1_METAQ</name>
<keyword evidence="3" id="KW-1185">Reference proteome</keyword>
<dbReference type="Proteomes" id="UP000002499">
    <property type="component" value="Unassembled WGS sequence"/>
</dbReference>
<reference evidence="2 3" key="1">
    <citation type="journal article" date="2011" name="PLoS Genet.">
        <title>Genome sequencing and comparative transcriptomics of the model entomopathogenic fungi Metarhizium anisopliae and M. acridum.</title>
        <authorList>
            <person name="Gao Q."/>
            <person name="Jin K."/>
            <person name="Ying S.H."/>
            <person name="Zhang Y."/>
            <person name="Xiao G."/>
            <person name="Shang Y."/>
            <person name="Duan Z."/>
            <person name="Hu X."/>
            <person name="Xie X.Q."/>
            <person name="Zhou G."/>
            <person name="Peng G."/>
            <person name="Luo Z."/>
            <person name="Huang W."/>
            <person name="Wang B."/>
            <person name="Fang W."/>
            <person name="Wang S."/>
            <person name="Zhong Y."/>
            <person name="Ma L.J."/>
            <person name="St Leger R.J."/>
            <person name="Zhao G.P."/>
            <person name="Pei Y."/>
            <person name="Feng M.G."/>
            <person name="Xia Y."/>
            <person name="Wang C."/>
        </authorList>
    </citation>
    <scope>NUCLEOTIDE SEQUENCE [LARGE SCALE GENOMIC DNA]</scope>
    <source>
        <strain evidence="2 3">CQMa 102</strain>
    </source>
</reference>
<feature type="compositionally biased region" description="Polar residues" evidence="1">
    <location>
        <begin position="206"/>
        <end position="217"/>
    </location>
</feature>
<evidence type="ECO:0000256" key="1">
    <source>
        <dbReference type="SAM" id="MobiDB-lite"/>
    </source>
</evidence>
<dbReference type="GeneID" id="19253040"/>
<evidence type="ECO:0000313" key="3">
    <source>
        <dbReference type="Proteomes" id="UP000002499"/>
    </source>
</evidence>
<dbReference type="InParanoid" id="E9EFT1"/>
<feature type="region of interest" description="Disordered" evidence="1">
    <location>
        <begin position="240"/>
        <end position="279"/>
    </location>
</feature>
<evidence type="ECO:0000313" key="2">
    <source>
        <dbReference type="EMBL" id="EFY85218.1"/>
    </source>
</evidence>
<organism evidence="3">
    <name type="scientific">Metarhizium acridum (strain CQMa 102)</name>
    <dbReference type="NCBI Taxonomy" id="655827"/>
    <lineage>
        <taxon>Eukaryota</taxon>
        <taxon>Fungi</taxon>
        <taxon>Dikarya</taxon>
        <taxon>Ascomycota</taxon>
        <taxon>Pezizomycotina</taxon>
        <taxon>Sordariomycetes</taxon>
        <taxon>Hypocreomycetidae</taxon>
        <taxon>Hypocreales</taxon>
        <taxon>Clavicipitaceae</taxon>
        <taxon>Metarhizium</taxon>
    </lineage>
</organism>
<gene>
    <name evidence="2" type="ORF">MAC_08729</name>
</gene>
<dbReference type="KEGG" id="maw:19253040"/>
<accession>E9EFT1</accession>
<dbReference type="AlphaFoldDB" id="E9EFT1"/>